<keyword evidence="2" id="KW-1185">Reference proteome</keyword>
<gene>
    <name evidence="1" type="ORF">RFI_28090</name>
</gene>
<evidence type="ECO:0000313" key="2">
    <source>
        <dbReference type="Proteomes" id="UP000023152"/>
    </source>
</evidence>
<reference evidence="1 2" key="1">
    <citation type="journal article" date="2013" name="Curr. Biol.">
        <title>The Genome of the Foraminiferan Reticulomyxa filosa.</title>
        <authorList>
            <person name="Glockner G."/>
            <person name="Hulsmann N."/>
            <person name="Schleicher M."/>
            <person name="Noegel A.A."/>
            <person name="Eichinger L."/>
            <person name="Gallinger C."/>
            <person name="Pawlowski J."/>
            <person name="Sierra R."/>
            <person name="Euteneuer U."/>
            <person name="Pillet L."/>
            <person name="Moustafa A."/>
            <person name="Platzer M."/>
            <person name="Groth M."/>
            <person name="Szafranski K."/>
            <person name="Schliwa M."/>
        </authorList>
    </citation>
    <scope>NUCLEOTIDE SEQUENCE [LARGE SCALE GENOMIC DNA]</scope>
</reference>
<proteinExistence type="predicted"/>
<comment type="caution">
    <text evidence="1">The sequence shown here is derived from an EMBL/GenBank/DDBJ whole genome shotgun (WGS) entry which is preliminary data.</text>
</comment>
<organism evidence="1 2">
    <name type="scientific">Reticulomyxa filosa</name>
    <dbReference type="NCBI Taxonomy" id="46433"/>
    <lineage>
        <taxon>Eukaryota</taxon>
        <taxon>Sar</taxon>
        <taxon>Rhizaria</taxon>
        <taxon>Retaria</taxon>
        <taxon>Foraminifera</taxon>
        <taxon>Monothalamids</taxon>
        <taxon>Reticulomyxidae</taxon>
        <taxon>Reticulomyxa</taxon>
    </lineage>
</organism>
<dbReference type="Proteomes" id="UP000023152">
    <property type="component" value="Unassembled WGS sequence"/>
</dbReference>
<dbReference type="AlphaFoldDB" id="X6M751"/>
<name>X6M751_RETFI</name>
<dbReference type="EMBL" id="ASPP01024159">
    <property type="protein sequence ID" value="ETO09297.1"/>
    <property type="molecule type" value="Genomic_DNA"/>
</dbReference>
<sequence>MPTSLIGNKICNLFCVTHKQTFQKKKKGGKIMSAQKQNNIFSGADSKFRTLYEETAKILEGISNITKKEKRKKFDKFLEESRGQYKENVVFEPEMHACIFGVLAFQESMKKKDRKSERKKGSKNKSHKSKITWKCFASTLQKWKKNLSLRMVLTCVFAKH</sequence>
<protein>
    <submittedName>
        <fullName evidence="1">Uncharacterized protein</fullName>
    </submittedName>
</protein>
<accession>X6M751</accession>
<evidence type="ECO:0000313" key="1">
    <source>
        <dbReference type="EMBL" id="ETO09297.1"/>
    </source>
</evidence>